<protein>
    <submittedName>
        <fullName evidence="2">Uncharacterized protein</fullName>
    </submittedName>
</protein>
<organism evidence="2 3">
    <name type="scientific">Kipferlia bialata</name>
    <dbReference type="NCBI Taxonomy" id="797122"/>
    <lineage>
        <taxon>Eukaryota</taxon>
        <taxon>Metamonada</taxon>
        <taxon>Carpediemonas-like organisms</taxon>
        <taxon>Kipferlia</taxon>
    </lineage>
</organism>
<sequence length="88" mass="10066">MRRRDLTISVCTCNKVPARMTKSHGLLGKSVSLDTRDVWWGLGPEPVRIHHIDTRESMVPPYVKDTSHNEERISTGQRVRKQISADAR</sequence>
<comment type="caution">
    <text evidence="2">The sequence shown here is derived from an EMBL/GenBank/DDBJ whole genome shotgun (WGS) entry which is preliminary data.</text>
</comment>
<evidence type="ECO:0000313" key="2">
    <source>
        <dbReference type="EMBL" id="GIQ86744.1"/>
    </source>
</evidence>
<dbReference type="AlphaFoldDB" id="A0A9K3GK24"/>
<feature type="non-terminal residue" evidence="2">
    <location>
        <position position="1"/>
    </location>
</feature>
<gene>
    <name evidence="2" type="ORF">KIPB_008652</name>
</gene>
<evidence type="ECO:0000256" key="1">
    <source>
        <dbReference type="SAM" id="MobiDB-lite"/>
    </source>
</evidence>
<name>A0A9K3GK24_9EUKA</name>
<keyword evidence="3" id="KW-1185">Reference proteome</keyword>
<accession>A0A9K3GK24</accession>
<reference evidence="2 3" key="1">
    <citation type="journal article" date="2018" name="PLoS ONE">
        <title>The draft genome of Kipferlia bialata reveals reductive genome evolution in fornicate parasites.</title>
        <authorList>
            <person name="Tanifuji G."/>
            <person name="Takabayashi S."/>
            <person name="Kume K."/>
            <person name="Takagi M."/>
            <person name="Nakayama T."/>
            <person name="Kamikawa R."/>
            <person name="Inagaki Y."/>
            <person name="Hashimoto T."/>
        </authorList>
    </citation>
    <scope>NUCLEOTIDE SEQUENCE [LARGE SCALE GENOMIC DNA]</scope>
    <source>
        <strain evidence="2">NY0173</strain>
    </source>
</reference>
<dbReference type="Proteomes" id="UP000265618">
    <property type="component" value="Unassembled WGS sequence"/>
</dbReference>
<dbReference type="EMBL" id="BDIP01002732">
    <property type="protein sequence ID" value="GIQ86744.1"/>
    <property type="molecule type" value="Genomic_DNA"/>
</dbReference>
<proteinExistence type="predicted"/>
<evidence type="ECO:0000313" key="3">
    <source>
        <dbReference type="Proteomes" id="UP000265618"/>
    </source>
</evidence>
<feature type="region of interest" description="Disordered" evidence="1">
    <location>
        <begin position="60"/>
        <end position="88"/>
    </location>
</feature>